<organism evidence="2 3">
    <name type="scientific">Rhodoglobus aureus</name>
    <dbReference type="NCBI Taxonomy" id="191497"/>
    <lineage>
        <taxon>Bacteria</taxon>
        <taxon>Bacillati</taxon>
        <taxon>Actinomycetota</taxon>
        <taxon>Actinomycetes</taxon>
        <taxon>Micrococcales</taxon>
        <taxon>Microbacteriaceae</taxon>
        <taxon>Rhodoglobus</taxon>
    </lineage>
</organism>
<proteinExistence type="predicted"/>
<name>A0ABN1W2B8_9MICO</name>
<evidence type="ECO:0000256" key="1">
    <source>
        <dbReference type="SAM" id="Phobius"/>
    </source>
</evidence>
<comment type="caution">
    <text evidence="2">The sequence shown here is derived from an EMBL/GenBank/DDBJ whole genome shotgun (WGS) entry which is preliminary data.</text>
</comment>
<reference evidence="2 3" key="1">
    <citation type="journal article" date="2019" name="Int. J. Syst. Evol. Microbiol.">
        <title>The Global Catalogue of Microorganisms (GCM) 10K type strain sequencing project: providing services to taxonomists for standard genome sequencing and annotation.</title>
        <authorList>
            <consortium name="The Broad Institute Genomics Platform"/>
            <consortium name="The Broad Institute Genome Sequencing Center for Infectious Disease"/>
            <person name="Wu L."/>
            <person name="Ma J."/>
        </authorList>
    </citation>
    <scope>NUCLEOTIDE SEQUENCE [LARGE SCALE GENOMIC DNA]</scope>
    <source>
        <strain evidence="2 3">JCM 12762</strain>
    </source>
</reference>
<protein>
    <recommendedName>
        <fullName evidence="4">SHOCT domain-containing protein</fullName>
    </recommendedName>
</protein>
<dbReference type="EMBL" id="BAAAKW010000066">
    <property type="protein sequence ID" value="GAA1226161.1"/>
    <property type="molecule type" value="Genomic_DNA"/>
</dbReference>
<dbReference type="Proteomes" id="UP001500943">
    <property type="component" value="Unassembled WGS sequence"/>
</dbReference>
<keyword evidence="1" id="KW-0812">Transmembrane</keyword>
<evidence type="ECO:0000313" key="3">
    <source>
        <dbReference type="Proteomes" id="UP001500943"/>
    </source>
</evidence>
<evidence type="ECO:0008006" key="4">
    <source>
        <dbReference type="Google" id="ProtNLM"/>
    </source>
</evidence>
<sequence>MMYWDGHDIGGWGIAIMVISMTLFWGAVILGIVLLARGVGNKPQNRGEATTLGRAESTLAERFARGEIEEVEYRNRLATLRE</sequence>
<keyword evidence="1" id="KW-1133">Transmembrane helix</keyword>
<dbReference type="RefSeq" id="WP_343926518.1">
    <property type="nucleotide sequence ID" value="NZ_BAAAKW010000066.1"/>
</dbReference>
<accession>A0ABN1W2B8</accession>
<evidence type="ECO:0000313" key="2">
    <source>
        <dbReference type="EMBL" id="GAA1226161.1"/>
    </source>
</evidence>
<gene>
    <name evidence="2" type="ORF">GCM10009655_25980</name>
</gene>
<keyword evidence="3" id="KW-1185">Reference proteome</keyword>
<feature type="transmembrane region" description="Helical" evidence="1">
    <location>
        <begin position="12"/>
        <end position="36"/>
    </location>
</feature>
<keyword evidence="1" id="KW-0472">Membrane</keyword>